<reference evidence="1" key="2">
    <citation type="journal article" date="2015" name="Data Brief">
        <title>Shoot transcriptome of the giant reed, Arundo donax.</title>
        <authorList>
            <person name="Barrero R.A."/>
            <person name="Guerrero F.D."/>
            <person name="Moolhuijzen P."/>
            <person name="Goolsby J.A."/>
            <person name="Tidwell J."/>
            <person name="Bellgard S.E."/>
            <person name="Bellgard M.I."/>
        </authorList>
    </citation>
    <scope>NUCLEOTIDE SEQUENCE</scope>
    <source>
        <tissue evidence="1">Shoot tissue taken approximately 20 cm above the soil surface</tissue>
    </source>
</reference>
<evidence type="ECO:0000313" key="1">
    <source>
        <dbReference type="EMBL" id="JAD22521.1"/>
    </source>
</evidence>
<dbReference type="EMBL" id="GBRH01275374">
    <property type="protein sequence ID" value="JAD22521.1"/>
    <property type="molecule type" value="Transcribed_RNA"/>
</dbReference>
<organism evidence="1">
    <name type="scientific">Arundo donax</name>
    <name type="common">Giant reed</name>
    <name type="synonym">Donax arundinaceus</name>
    <dbReference type="NCBI Taxonomy" id="35708"/>
    <lineage>
        <taxon>Eukaryota</taxon>
        <taxon>Viridiplantae</taxon>
        <taxon>Streptophyta</taxon>
        <taxon>Embryophyta</taxon>
        <taxon>Tracheophyta</taxon>
        <taxon>Spermatophyta</taxon>
        <taxon>Magnoliopsida</taxon>
        <taxon>Liliopsida</taxon>
        <taxon>Poales</taxon>
        <taxon>Poaceae</taxon>
        <taxon>PACMAD clade</taxon>
        <taxon>Arundinoideae</taxon>
        <taxon>Arundineae</taxon>
        <taxon>Arundo</taxon>
    </lineage>
</organism>
<proteinExistence type="predicted"/>
<protein>
    <submittedName>
        <fullName evidence="1">Uncharacterized protein</fullName>
    </submittedName>
</protein>
<reference evidence="1" key="1">
    <citation type="submission" date="2014-09" db="EMBL/GenBank/DDBJ databases">
        <authorList>
            <person name="Magalhaes I.L.F."/>
            <person name="Oliveira U."/>
            <person name="Santos F.R."/>
            <person name="Vidigal T.H.D.A."/>
            <person name="Brescovit A.D."/>
            <person name="Santos A.J."/>
        </authorList>
    </citation>
    <scope>NUCLEOTIDE SEQUENCE</scope>
    <source>
        <tissue evidence="1">Shoot tissue taken approximately 20 cm above the soil surface</tissue>
    </source>
</reference>
<sequence length="35" mass="3960">MVDKKVPSTWIQNGRFNLACLCFVISPSLYRVGTD</sequence>
<accession>A0A0A8Y8J1</accession>
<dbReference type="AlphaFoldDB" id="A0A0A8Y8J1"/>
<name>A0A0A8Y8J1_ARUDO</name>